<evidence type="ECO:0000256" key="7">
    <source>
        <dbReference type="PROSITE-ProRule" id="PRU00775"/>
    </source>
</evidence>
<reference evidence="11" key="1">
    <citation type="submission" date="2016-02" db="EMBL/GenBank/DDBJ databases">
        <authorList>
            <person name="liu f."/>
        </authorList>
    </citation>
    <scope>NUCLEOTIDE SEQUENCE [LARGE SCALE GENOMIC DNA]</scope>
</reference>
<feature type="domain" description="PBS-linker" evidence="9">
    <location>
        <begin position="7"/>
        <end position="186"/>
    </location>
</feature>
<evidence type="ECO:0000313" key="10">
    <source>
        <dbReference type="EMBL" id="SAY38246.1"/>
    </source>
</evidence>
<evidence type="ECO:0000256" key="2">
    <source>
        <dbReference type="ARBA" id="ARBA00022531"/>
    </source>
</evidence>
<dbReference type="Proteomes" id="UP000182631">
    <property type="component" value="Unassembled WGS sequence"/>
</dbReference>
<keyword evidence="3" id="KW-0042">Antenna complex</keyword>
<organism evidence="10 11">
    <name type="scientific">Candidatus Synechococcus spongiarum</name>
    <dbReference type="NCBI Taxonomy" id="431041"/>
    <lineage>
        <taxon>Bacteria</taxon>
        <taxon>Bacillati</taxon>
        <taxon>Cyanobacteriota</taxon>
        <taxon>Cyanophyceae</taxon>
        <taxon>Synechococcales</taxon>
        <taxon>Synechococcaceae</taxon>
        <taxon>Synechococcus</taxon>
    </lineage>
</organism>
<comment type="subcellular location">
    <subcellularLocation>
        <location evidence="1">Cellular thylakoid membrane</location>
        <topology evidence="1">Peripheral membrane protein</topology>
        <orientation evidence="1">Cytoplasmic side</orientation>
    </subcellularLocation>
</comment>
<comment type="similarity">
    <text evidence="7">Belongs to the phycobilisome linker protein family.</text>
</comment>
<sequence>MTPPTSSLSDYRTQKYSFGVARDLDQDPVCLSPSGDNLDAVINIAYRQVFGGVGLFEVDRVSIAESQLRHGDLTVKGFVEALGQSSTYERFFLNSTSPHRFVELNYKHFLGRPPASEAEVSIHVKLLQEQGYAAEISSYVNSDEYQEVFGDDTVPYLRSINSLVGFPQDTFNKTFRLRGGAAASDFSMGRSSLTVAELLGYPNYAIPLPSQGRPLARLSNFARITKGPQSVPLSSSPYGSFGVGERVQPRYMRQDKDDPMDKATLLRQLYRHVMGNPHLMDTERPQELESQFLSGRLNVREFVRGLCKTPLYRSRFFETMAPYRFVEVNYKHILGRSPESQAEMGAQLDRVITAGYDAAINWLVDSDEYSNVFGDDVVPYLRGVSSGDGRSQANFNRTLALVPGYAGSDSVRRDSITVNTVAGASSLAVATRSTASSGSADAPGKRFRIVVRSQLAGSRRRLATTTYVVAGDNITSQLAFIHRDSGRIVSLTEIN</sequence>
<evidence type="ECO:0000256" key="1">
    <source>
        <dbReference type="ARBA" id="ARBA00004445"/>
    </source>
</evidence>
<proteinExistence type="inferred from homology"/>
<dbReference type="GO" id="GO:0031676">
    <property type="term" value="C:plasma membrane-derived thylakoid membrane"/>
    <property type="evidence" value="ECO:0007669"/>
    <property type="project" value="UniProtKB-SubCell"/>
</dbReference>
<dbReference type="PANTHER" id="PTHR34011:SF6">
    <property type="entry name" value="PHYCOBILIPROTEIN APCE"/>
    <property type="match status" value="1"/>
</dbReference>
<keyword evidence="11" id="KW-1185">Reference proteome</keyword>
<gene>
    <name evidence="10" type="ORF">FLM9_46</name>
</gene>
<dbReference type="RefSeq" id="WP_074456709.1">
    <property type="nucleotide sequence ID" value="NZ_FITM01000005.1"/>
</dbReference>
<dbReference type="PROSITE" id="PS51445">
    <property type="entry name" value="PBS_LINKER"/>
    <property type="match status" value="2"/>
</dbReference>
<dbReference type="InterPro" id="IPR001297">
    <property type="entry name" value="PBS_linker_dom"/>
</dbReference>
<dbReference type="OrthoDB" id="538899at2"/>
<dbReference type="GO" id="GO:0015979">
    <property type="term" value="P:photosynthesis"/>
    <property type="evidence" value="ECO:0007669"/>
    <property type="project" value="UniProtKB-KW"/>
</dbReference>
<evidence type="ECO:0000256" key="4">
    <source>
        <dbReference type="ARBA" id="ARBA00022738"/>
    </source>
</evidence>
<feature type="domain" description="CpcD-like" evidence="8">
    <location>
        <begin position="444"/>
        <end position="494"/>
    </location>
</feature>
<dbReference type="AlphaFoldDB" id="A0A171DEC4"/>
<keyword evidence="5" id="KW-0793">Thylakoid</keyword>
<dbReference type="InterPro" id="IPR008213">
    <property type="entry name" value="CpcD-like_dom"/>
</dbReference>
<protein>
    <submittedName>
        <fullName evidence="10">Phycobilisome phycoerythrin-associated linker polypeptide</fullName>
    </submittedName>
</protein>
<dbReference type="Pfam" id="PF00427">
    <property type="entry name" value="PBS_linker_poly"/>
    <property type="match status" value="2"/>
</dbReference>
<keyword evidence="4 7" id="KW-0605">Phycobilisome</keyword>
<evidence type="ECO:0000256" key="5">
    <source>
        <dbReference type="ARBA" id="ARBA00023078"/>
    </source>
</evidence>
<dbReference type="InterPro" id="IPR038255">
    <property type="entry name" value="PBS_linker_sf"/>
</dbReference>
<dbReference type="Gene3D" id="1.10.3130.20">
    <property type="entry name" value="Phycobilisome linker domain"/>
    <property type="match status" value="2"/>
</dbReference>
<dbReference type="GO" id="GO:0030089">
    <property type="term" value="C:phycobilisome"/>
    <property type="evidence" value="ECO:0007669"/>
    <property type="project" value="UniProtKB-UniRule"/>
</dbReference>
<evidence type="ECO:0000259" key="9">
    <source>
        <dbReference type="PROSITE" id="PS51445"/>
    </source>
</evidence>
<evidence type="ECO:0000256" key="3">
    <source>
        <dbReference type="ARBA" id="ARBA00022549"/>
    </source>
</evidence>
<dbReference type="SMART" id="SM01094">
    <property type="entry name" value="CpcD"/>
    <property type="match status" value="1"/>
</dbReference>
<dbReference type="EMBL" id="FITM01000005">
    <property type="protein sequence ID" value="SAY38246.1"/>
    <property type="molecule type" value="Genomic_DNA"/>
</dbReference>
<feature type="domain" description="PBS-linker" evidence="9">
    <location>
        <begin position="230"/>
        <end position="410"/>
    </location>
</feature>
<name>A0A171DEC4_9SYNE</name>
<dbReference type="PANTHER" id="PTHR34011">
    <property type="entry name" value="PHYCOBILISOME 32.1 KDA LINKER POLYPEPTIDE, PHYCOCYANIN-ASSOCIATED, ROD 2-RELATED"/>
    <property type="match status" value="1"/>
</dbReference>
<evidence type="ECO:0000256" key="6">
    <source>
        <dbReference type="ARBA" id="ARBA00023136"/>
    </source>
</evidence>
<evidence type="ECO:0000259" key="8">
    <source>
        <dbReference type="PROSITE" id="PS51441"/>
    </source>
</evidence>
<keyword evidence="2" id="KW-0602">Photosynthesis</keyword>
<dbReference type="PROSITE" id="PS51441">
    <property type="entry name" value="CPCD_LIKE"/>
    <property type="match status" value="1"/>
</dbReference>
<evidence type="ECO:0000313" key="11">
    <source>
        <dbReference type="Proteomes" id="UP000182631"/>
    </source>
</evidence>
<keyword evidence="6" id="KW-0472">Membrane</keyword>
<accession>A0A171DEC4</accession>